<sequence length="196" mass="20697">MSIGTGTTRRRARPAPRTALLLLGHLPLTGVNVTVLNVVALDQARRLAAEEMRAGGENEFGGVGEFYLFYLDQATETAWTYAALLAVAGAITLVLTWTARRHGVTAPLLAGLGVFGIPFFLLLLMVTMGMPFWLSGATGEPVPLAIGDGPPWYLPALVTQTSLAAVAYVASVALMLRGRGRHPARGRPPGEIGPVP</sequence>
<dbReference type="EMBL" id="JAUSQU010000001">
    <property type="protein sequence ID" value="MDP9848918.1"/>
    <property type="molecule type" value="Genomic_DNA"/>
</dbReference>
<feature type="transmembrane region" description="Helical" evidence="1">
    <location>
        <begin position="20"/>
        <end position="41"/>
    </location>
</feature>
<proteinExistence type="predicted"/>
<keyword evidence="1" id="KW-1133">Transmembrane helix</keyword>
<evidence type="ECO:0000313" key="2">
    <source>
        <dbReference type="EMBL" id="MDP9848918.1"/>
    </source>
</evidence>
<name>A0ABT9QQ77_9ACTN</name>
<feature type="transmembrane region" description="Helical" evidence="1">
    <location>
        <begin position="109"/>
        <end position="132"/>
    </location>
</feature>
<keyword evidence="1" id="KW-0812">Transmembrane</keyword>
<keyword evidence="3" id="KW-1185">Reference proteome</keyword>
<reference evidence="2 3" key="1">
    <citation type="submission" date="2023-07" db="EMBL/GenBank/DDBJ databases">
        <title>Sequencing the genomes of 1000 actinobacteria strains.</title>
        <authorList>
            <person name="Klenk H.-P."/>
        </authorList>
    </citation>
    <scope>NUCLEOTIDE SEQUENCE [LARGE SCALE GENOMIC DNA]</scope>
    <source>
        <strain evidence="2 3">DSM 46740</strain>
    </source>
</reference>
<dbReference type="Proteomes" id="UP001225356">
    <property type="component" value="Unassembled WGS sequence"/>
</dbReference>
<feature type="transmembrane region" description="Helical" evidence="1">
    <location>
        <begin position="78"/>
        <end position="97"/>
    </location>
</feature>
<comment type="caution">
    <text evidence="2">The sequence shown here is derived from an EMBL/GenBank/DDBJ whole genome shotgun (WGS) entry which is preliminary data.</text>
</comment>
<feature type="transmembrane region" description="Helical" evidence="1">
    <location>
        <begin position="152"/>
        <end position="176"/>
    </location>
</feature>
<protein>
    <submittedName>
        <fullName evidence="2">Uncharacterized protein</fullName>
    </submittedName>
</protein>
<dbReference type="RefSeq" id="WP_307566483.1">
    <property type="nucleotide sequence ID" value="NZ_JAUSQU010000001.1"/>
</dbReference>
<gene>
    <name evidence="2" type="ORF">J2853_008129</name>
</gene>
<accession>A0ABT9QQ77</accession>
<keyword evidence="1" id="KW-0472">Membrane</keyword>
<evidence type="ECO:0000256" key="1">
    <source>
        <dbReference type="SAM" id="Phobius"/>
    </source>
</evidence>
<organism evidence="2 3">
    <name type="scientific">Streptosporangium lutulentum</name>
    <dbReference type="NCBI Taxonomy" id="1461250"/>
    <lineage>
        <taxon>Bacteria</taxon>
        <taxon>Bacillati</taxon>
        <taxon>Actinomycetota</taxon>
        <taxon>Actinomycetes</taxon>
        <taxon>Streptosporangiales</taxon>
        <taxon>Streptosporangiaceae</taxon>
        <taxon>Streptosporangium</taxon>
    </lineage>
</organism>
<evidence type="ECO:0000313" key="3">
    <source>
        <dbReference type="Proteomes" id="UP001225356"/>
    </source>
</evidence>